<evidence type="ECO:0000256" key="6">
    <source>
        <dbReference type="SAM" id="MobiDB-lite"/>
    </source>
</evidence>
<name>A0AAD9LD64_9STRA</name>
<feature type="region of interest" description="Disordered" evidence="6">
    <location>
        <begin position="408"/>
        <end position="428"/>
    </location>
</feature>
<dbReference type="GO" id="GO:0003676">
    <property type="term" value="F:nucleic acid binding"/>
    <property type="evidence" value="ECO:0007669"/>
    <property type="project" value="InterPro"/>
</dbReference>
<feature type="repeat" description="WD" evidence="5">
    <location>
        <begin position="467"/>
        <end position="489"/>
    </location>
</feature>
<dbReference type="SMART" id="SM00320">
    <property type="entry name" value="WD40"/>
    <property type="match status" value="8"/>
</dbReference>
<feature type="repeat" description="WD" evidence="5">
    <location>
        <begin position="286"/>
        <end position="327"/>
    </location>
</feature>
<dbReference type="GO" id="GO:0003714">
    <property type="term" value="F:transcription corepressor activity"/>
    <property type="evidence" value="ECO:0007669"/>
    <property type="project" value="InterPro"/>
</dbReference>
<dbReference type="EMBL" id="JASMQC010000035">
    <property type="protein sequence ID" value="KAK1931267.1"/>
    <property type="molecule type" value="Genomic_DNA"/>
</dbReference>
<dbReference type="Pfam" id="PF12894">
    <property type="entry name" value="ANAPC4_WD40"/>
    <property type="match status" value="1"/>
</dbReference>
<evidence type="ECO:0000256" key="1">
    <source>
        <dbReference type="ARBA" id="ARBA00004123"/>
    </source>
</evidence>
<dbReference type="SUPFAM" id="SSF50978">
    <property type="entry name" value="WD40 repeat-like"/>
    <property type="match status" value="1"/>
</dbReference>
<dbReference type="InterPro" id="IPR045183">
    <property type="entry name" value="Ebi-like"/>
</dbReference>
<comment type="subcellular location">
    <subcellularLocation>
        <location evidence="1">Nucleus</location>
    </subcellularLocation>
</comment>
<feature type="compositionally biased region" description="Acidic residues" evidence="6">
    <location>
        <begin position="608"/>
        <end position="627"/>
    </location>
</feature>
<reference evidence="8" key="1">
    <citation type="submission" date="2023-08" db="EMBL/GenBank/DDBJ databases">
        <title>Reference Genome Resource for the Citrus Pathogen Phytophthora citrophthora.</title>
        <authorList>
            <person name="Moller H."/>
            <person name="Coetzee B."/>
            <person name="Rose L.J."/>
            <person name="Van Niekerk J.M."/>
        </authorList>
    </citation>
    <scope>NUCLEOTIDE SEQUENCE</scope>
    <source>
        <strain evidence="8">STE-U-9442</strain>
    </source>
</reference>
<feature type="compositionally biased region" description="Polar residues" evidence="6">
    <location>
        <begin position="1086"/>
        <end position="1098"/>
    </location>
</feature>
<keyword evidence="2 5" id="KW-0853">WD repeat</keyword>
<dbReference type="InterPro" id="IPR001878">
    <property type="entry name" value="Znf_CCHC"/>
</dbReference>
<keyword evidence="9" id="KW-1185">Reference proteome</keyword>
<feature type="region of interest" description="Disordered" evidence="6">
    <location>
        <begin position="938"/>
        <end position="968"/>
    </location>
</feature>
<evidence type="ECO:0000313" key="8">
    <source>
        <dbReference type="EMBL" id="KAK1931267.1"/>
    </source>
</evidence>
<accession>A0AAD9LD64</accession>
<keyword evidence="3" id="KW-0677">Repeat</keyword>
<gene>
    <name evidence="8" type="ORF">P3T76_013456</name>
</gene>
<dbReference type="GO" id="GO:0008270">
    <property type="term" value="F:zinc ion binding"/>
    <property type="evidence" value="ECO:0007669"/>
    <property type="project" value="InterPro"/>
</dbReference>
<dbReference type="PROSITE" id="PS00678">
    <property type="entry name" value="WD_REPEATS_1"/>
    <property type="match status" value="2"/>
</dbReference>
<comment type="caution">
    <text evidence="8">The sequence shown here is derived from an EMBL/GenBank/DDBJ whole genome shotgun (WGS) entry which is preliminary data.</text>
</comment>
<sequence length="1256" mass="137798">MEKPKARDVQVLRSPQPLVASALLQRGLLRPHTPLLIENPLKSCTSPPRVFVTLETSLDWNLHDGDHFGRGEFPRLPESGFLHSAFTFAYESQLAKSSVINTELPPGALVSFMQKGLQYVGIEAHINEDGTERECDGDFSLLSPHICRVAQSASSSARSFKASNKRKRKGDGSPDAVDEMNGVDKLDKEALVLLNGHEKEVYACSWNPVKNILVSGSSDSTARVWSLPNKVEDSKAVIPKVLNHGTGPHKDVTTLEWNHDGSLLASGTYNGKTRIWDAEGEMKHIFQYHNGPVFATRWSKTSLFLLSASFDKTVVVWDATTETKTQQLKLHDDPILDASWKDDSTFATCSSDMSICVARVGETKADVVLRGHKDAINSVKWDPSGRYLASCSDDYTVKIWDPSKVTDKKDRSAMDVENSDNKTDADPDAASSEALVYTLKEHKKEVYTFRWSCTGPGTLLPDQPLTLASASFDGTVKLWDAESGSCRRTFDHQYPVYGVAFSPDGEYLASGTVGGMVNVWSLKDGSLVKTYHANGDIYEVNWNKQGDQIAACVSSGDVAIINFRFFDTFSGPRARVREADLDSKGLLVLAERPEPVPELFPPPTDSPEASDESSDEFYESQEDDIDNGDLFHEHDDTADVEEVTPDQGTKKEPSGGRIRQLVELLTLQSHNVGDAKSALVNKLLGVVKVHELLLSRATEEQIANAANDAITDEIVASVDQEERRRSEIAQPIATSTSTLFDPGHLSPFRVLELVDVLDSTTGGMVKMVLTKVRQRAPLNARMVRDNELERDVEFCSFCSAYGDHTAAQHRCRLCGVAGHHRSRSCPNQAATANDSDPNSQADSAVRTVGTTSIDQKFCTLCNAWGMHVTERHRCRTCGAHGAHRSQRCTAASSGSLVPWMGSPADLRKGRKFCSHCNAWRPHASDEHRCRLCGMVGDHGSKKCPRRTRGSSSSPNSAHHGDDTSPAMSPGKATAFCSFCRRKAAHATNEHVCRVCRAVGLHRSDGCPQRSSSNTVLSYSVDAASKVRDRVLEKIPQVLPPPAASLVWRSLDKVGDADLILRKTLQRIGVWGGGSQTPITTPYAPPSVSSGGAETSSDGTAIGDHDCEVVHRYPPELESPPRLSSSSNSSVPLALNDGQSSGVYVLSYAEGSSVVPARILKYMRLLMHHEVSTNAFSVVVRFDPRPSHWELMKPGMVSPRSLPSSPTLSHQLQKRMSHYTLQTLLGARDKLRELEVAQCKLQLRLKQQEQIQTQFRA</sequence>
<dbReference type="InterPro" id="IPR001680">
    <property type="entry name" value="WD40_rpt"/>
</dbReference>
<feature type="region of interest" description="Disordered" evidence="6">
    <location>
        <begin position="592"/>
        <end position="632"/>
    </location>
</feature>
<dbReference type="SMART" id="SM00343">
    <property type="entry name" value="ZnF_C2HC"/>
    <property type="match status" value="4"/>
</dbReference>
<dbReference type="Proteomes" id="UP001259832">
    <property type="component" value="Unassembled WGS sequence"/>
</dbReference>
<dbReference type="GO" id="GO:0006357">
    <property type="term" value="P:regulation of transcription by RNA polymerase II"/>
    <property type="evidence" value="ECO:0007669"/>
    <property type="project" value="TreeGrafter"/>
</dbReference>
<dbReference type="Pfam" id="PF00400">
    <property type="entry name" value="WD40"/>
    <property type="match status" value="5"/>
</dbReference>
<feature type="compositionally biased region" description="Pro residues" evidence="6">
    <location>
        <begin position="596"/>
        <end position="605"/>
    </location>
</feature>
<feature type="region of interest" description="Disordered" evidence="6">
    <location>
        <begin position="825"/>
        <end position="845"/>
    </location>
</feature>
<feature type="domain" description="CCHC-type" evidence="7">
    <location>
        <begin position="928"/>
        <end position="945"/>
    </location>
</feature>
<evidence type="ECO:0000256" key="3">
    <source>
        <dbReference type="ARBA" id="ARBA00022737"/>
    </source>
</evidence>
<dbReference type="AlphaFoldDB" id="A0AAD9LD64"/>
<organism evidence="8 9">
    <name type="scientific">Phytophthora citrophthora</name>
    <dbReference type="NCBI Taxonomy" id="4793"/>
    <lineage>
        <taxon>Eukaryota</taxon>
        <taxon>Sar</taxon>
        <taxon>Stramenopiles</taxon>
        <taxon>Oomycota</taxon>
        <taxon>Peronosporomycetes</taxon>
        <taxon>Peronosporales</taxon>
        <taxon>Peronosporaceae</taxon>
        <taxon>Phytophthora</taxon>
    </lineage>
</organism>
<dbReference type="PROSITE" id="PS50082">
    <property type="entry name" value="WD_REPEATS_2"/>
    <property type="match status" value="6"/>
</dbReference>
<evidence type="ECO:0000259" key="7">
    <source>
        <dbReference type="SMART" id="SM00343"/>
    </source>
</evidence>
<dbReference type="InterPro" id="IPR036322">
    <property type="entry name" value="WD40_repeat_dom_sf"/>
</dbReference>
<evidence type="ECO:0000256" key="4">
    <source>
        <dbReference type="ARBA" id="ARBA00023242"/>
    </source>
</evidence>
<feature type="region of interest" description="Disordered" evidence="6">
    <location>
        <begin position="158"/>
        <end position="180"/>
    </location>
</feature>
<dbReference type="InterPro" id="IPR015943">
    <property type="entry name" value="WD40/YVTN_repeat-like_dom_sf"/>
</dbReference>
<evidence type="ECO:0000313" key="9">
    <source>
        <dbReference type="Proteomes" id="UP001259832"/>
    </source>
</evidence>
<feature type="repeat" description="WD" evidence="5">
    <location>
        <begin position="245"/>
        <end position="277"/>
    </location>
</feature>
<feature type="region of interest" description="Disordered" evidence="6">
    <location>
        <begin position="1075"/>
        <end position="1102"/>
    </location>
</feature>
<dbReference type="PROSITE" id="PS50294">
    <property type="entry name" value="WD_REPEATS_REGION"/>
    <property type="match status" value="5"/>
</dbReference>
<dbReference type="Gene3D" id="2.130.10.10">
    <property type="entry name" value="YVTN repeat-like/Quinoprotein amine dehydrogenase"/>
    <property type="match status" value="1"/>
</dbReference>
<dbReference type="PRINTS" id="PR00320">
    <property type="entry name" value="GPROTEINBRPT"/>
</dbReference>
<dbReference type="CDD" id="cd00200">
    <property type="entry name" value="WD40"/>
    <property type="match status" value="1"/>
</dbReference>
<feature type="repeat" description="WD" evidence="5">
    <location>
        <begin position="194"/>
        <end position="227"/>
    </location>
</feature>
<feature type="domain" description="CCHC-type" evidence="7">
    <location>
        <begin position="991"/>
        <end position="1008"/>
    </location>
</feature>
<dbReference type="InterPro" id="IPR020472">
    <property type="entry name" value="WD40_PAC1"/>
</dbReference>
<evidence type="ECO:0000256" key="5">
    <source>
        <dbReference type="PROSITE-ProRule" id="PRU00221"/>
    </source>
</evidence>
<keyword evidence="4" id="KW-0539">Nucleus</keyword>
<feature type="repeat" description="WD" evidence="5">
    <location>
        <begin position="489"/>
        <end position="530"/>
    </location>
</feature>
<dbReference type="Gene3D" id="1.20.960.30">
    <property type="match status" value="1"/>
</dbReference>
<feature type="domain" description="CCHC-type" evidence="7">
    <location>
        <begin position="873"/>
        <end position="890"/>
    </location>
</feature>
<proteinExistence type="predicted"/>
<protein>
    <submittedName>
        <fullName evidence="8">F-box-like/WD repeat-containing protein TBL1XR1</fullName>
    </submittedName>
</protein>
<dbReference type="InterPro" id="IPR019775">
    <property type="entry name" value="WD40_repeat_CS"/>
</dbReference>
<dbReference type="InterPro" id="IPR024977">
    <property type="entry name" value="Apc4-like_WD40_dom"/>
</dbReference>
<dbReference type="GO" id="GO:0000118">
    <property type="term" value="C:histone deacetylase complex"/>
    <property type="evidence" value="ECO:0007669"/>
    <property type="project" value="TreeGrafter"/>
</dbReference>
<evidence type="ECO:0000256" key="2">
    <source>
        <dbReference type="ARBA" id="ARBA00022574"/>
    </source>
</evidence>
<feature type="compositionally biased region" description="Basic and acidic residues" evidence="6">
    <location>
        <begin position="408"/>
        <end position="425"/>
    </location>
</feature>
<feature type="region of interest" description="Disordered" evidence="6">
    <location>
        <begin position="637"/>
        <end position="656"/>
    </location>
</feature>
<dbReference type="PANTHER" id="PTHR22846:SF2">
    <property type="entry name" value="F-BOX-LIKE_WD REPEAT-CONTAINING PROTEIN EBI"/>
    <property type="match status" value="1"/>
</dbReference>
<dbReference type="PANTHER" id="PTHR22846">
    <property type="entry name" value="WD40 REPEAT PROTEIN"/>
    <property type="match status" value="1"/>
</dbReference>
<feature type="repeat" description="WD" evidence="5">
    <location>
        <begin position="369"/>
        <end position="401"/>
    </location>
</feature>
<feature type="domain" description="CCHC-type" evidence="7">
    <location>
        <begin position="810"/>
        <end position="827"/>
    </location>
</feature>